<dbReference type="eggNOG" id="COG5036">
    <property type="taxonomic scope" value="Bacteria"/>
</dbReference>
<dbReference type="Gene3D" id="3.20.100.30">
    <property type="entry name" value="VTC, catalytic tunnel domain"/>
    <property type="match status" value="1"/>
</dbReference>
<gene>
    <name evidence="2" type="ordered locus">Desru_1474</name>
</gene>
<dbReference type="KEGG" id="dru:Desru_1474"/>
<reference evidence="2 3" key="2">
    <citation type="journal article" date="2012" name="Stand. Genomic Sci.">
        <title>Complete genome sequence of the sulfate-reducing firmicute Desulfotomaculum ruminis type strain (DL(T)).</title>
        <authorList>
            <person name="Spring S."/>
            <person name="Visser M."/>
            <person name="Lu M."/>
            <person name="Copeland A."/>
            <person name="Lapidus A."/>
            <person name="Lucas S."/>
            <person name="Cheng J.F."/>
            <person name="Han C."/>
            <person name="Tapia R."/>
            <person name="Goodwin L.A."/>
            <person name="Pitluck S."/>
            <person name="Ivanova N."/>
            <person name="Land M."/>
            <person name="Hauser L."/>
            <person name="Larimer F."/>
            <person name="Rohde M."/>
            <person name="Goker M."/>
            <person name="Detter J.C."/>
            <person name="Kyrpides N.C."/>
            <person name="Woyke T."/>
            <person name="Schaap P.J."/>
            <person name="Plugge C.M."/>
            <person name="Muyzer G."/>
            <person name="Kuever J."/>
            <person name="Pereira I.A."/>
            <person name="Parshina S.N."/>
            <person name="Bernier-Latmani R."/>
            <person name="Stams A.J."/>
            <person name="Klenk H.P."/>
        </authorList>
    </citation>
    <scope>NUCLEOTIDE SEQUENCE [LARGE SCALE GENOMIC DNA]</scope>
    <source>
        <strain evidence="3">ATCC 23193 / DSM 2154 / NCIB 8452 / DL</strain>
    </source>
</reference>
<feature type="domain" description="VTC" evidence="1">
    <location>
        <begin position="9"/>
        <end position="225"/>
    </location>
</feature>
<accession>F6DR21</accession>
<dbReference type="EMBL" id="CP002780">
    <property type="protein sequence ID" value="AEG59740.1"/>
    <property type="molecule type" value="Genomic_DNA"/>
</dbReference>
<organism evidence="2 3">
    <name type="scientific">Desulforamulus ruminis (strain ATCC 23193 / DSM 2154 / NCIMB 8452 / DL)</name>
    <name type="common">Desulfotomaculum ruminis</name>
    <dbReference type="NCBI Taxonomy" id="696281"/>
    <lineage>
        <taxon>Bacteria</taxon>
        <taxon>Bacillati</taxon>
        <taxon>Bacillota</taxon>
        <taxon>Clostridia</taxon>
        <taxon>Eubacteriales</taxon>
        <taxon>Peptococcaceae</taxon>
        <taxon>Desulforamulus</taxon>
    </lineage>
</organism>
<keyword evidence="3" id="KW-1185">Reference proteome</keyword>
<name>F6DR21_DESRL</name>
<dbReference type="HOGENOM" id="CLU_072767_1_0_9"/>
<protein>
    <submittedName>
        <fullName evidence="2">VTC domain protein</fullName>
    </submittedName>
</protein>
<proteinExistence type="predicted"/>
<dbReference type="GO" id="GO:0006799">
    <property type="term" value="P:polyphosphate biosynthetic process"/>
    <property type="evidence" value="ECO:0007669"/>
    <property type="project" value="UniProtKB-ARBA"/>
</dbReference>
<dbReference type="OrthoDB" id="185578at2"/>
<evidence type="ECO:0000313" key="3">
    <source>
        <dbReference type="Proteomes" id="UP000009234"/>
    </source>
</evidence>
<dbReference type="Proteomes" id="UP000009234">
    <property type="component" value="Chromosome"/>
</dbReference>
<dbReference type="Pfam" id="PF09359">
    <property type="entry name" value="VTC"/>
    <property type="match status" value="1"/>
</dbReference>
<evidence type="ECO:0000313" key="2">
    <source>
        <dbReference type="EMBL" id="AEG59740.1"/>
    </source>
</evidence>
<dbReference type="AlphaFoldDB" id="F6DR21"/>
<dbReference type="InterPro" id="IPR042267">
    <property type="entry name" value="VTC_sf"/>
</dbReference>
<dbReference type="STRING" id="696281.Desru_1474"/>
<reference evidence="3" key="1">
    <citation type="submission" date="2011-05" db="EMBL/GenBank/DDBJ databases">
        <title>Complete sequence of Desulfotomaculum ruminis DSM 2154.</title>
        <authorList>
            <person name="Lucas S."/>
            <person name="Copeland A."/>
            <person name="Lapidus A."/>
            <person name="Cheng J.-F."/>
            <person name="Goodwin L."/>
            <person name="Pitluck S."/>
            <person name="Lu M."/>
            <person name="Detter J.C."/>
            <person name="Han C."/>
            <person name="Tapia R."/>
            <person name="Land M."/>
            <person name="Hauser L."/>
            <person name="Kyrpides N."/>
            <person name="Ivanova N."/>
            <person name="Mikhailova N."/>
            <person name="Pagani I."/>
            <person name="Stams A.J.M."/>
            <person name="Plugge C.M."/>
            <person name="Muyzer G."/>
            <person name="Kuever J."/>
            <person name="Parshina S.N."/>
            <person name="Ivanova A.E."/>
            <person name="Nazina T.N."/>
            <person name="Brambilla E."/>
            <person name="Spring S."/>
            <person name="Klenk H.-P."/>
            <person name="Woyke T."/>
        </authorList>
    </citation>
    <scope>NUCLEOTIDE SEQUENCE [LARGE SCALE GENOMIC DNA]</scope>
    <source>
        <strain evidence="3">ATCC 23193 / DSM 2154 / NCIB 8452 / DL</strain>
    </source>
</reference>
<evidence type="ECO:0000259" key="1">
    <source>
        <dbReference type="Pfam" id="PF09359"/>
    </source>
</evidence>
<dbReference type="InterPro" id="IPR018966">
    <property type="entry name" value="VTC_domain"/>
</dbReference>
<dbReference type="CDD" id="cd07750">
    <property type="entry name" value="PolyPPase_VTC_like"/>
    <property type="match status" value="1"/>
</dbReference>
<sequence length="241" mass="28436">MTQYQDVFKRYEKKYLLNQGQHQALMERLKGSMTEDLYGLHTICNLYFDTHSYELIRASIEKPVYKEKFRLRSYGVPKTNSTVFLELKKKFKGEVYKRRASLTLEKSRHYLLQGEYPESSGQILQEIDWFLKMYQPVPKVFIAYDRLALYGNEDADLRITFDRNIRWRQSQLDLAKGDWGNPLLKSGNVLMEIKIPGTMPLWLSRILSNLEIFPTSFSKYGTCYKEHILRNVYKKGGIICA</sequence>
<dbReference type="RefSeq" id="WP_013841509.1">
    <property type="nucleotide sequence ID" value="NC_015589.1"/>
</dbReference>